<keyword evidence="2" id="KW-1185">Reference proteome</keyword>
<reference evidence="1" key="1">
    <citation type="submission" date="2021-01" db="UniProtKB">
        <authorList>
            <consortium name="EnsemblPlants"/>
        </authorList>
    </citation>
    <scope>IDENTIFICATION</scope>
</reference>
<proteinExistence type="predicted"/>
<organism evidence="1 2">
    <name type="scientific">Kalanchoe fedtschenkoi</name>
    <name type="common">Lavender scallops</name>
    <name type="synonym">South American air plant</name>
    <dbReference type="NCBI Taxonomy" id="63787"/>
    <lineage>
        <taxon>Eukaryota</taxon>
        <taxon>Viridiplantae</taxon>
        <taxon>Streptophyta</taxon>
        <taxon>Embryophyta</taxon>
        <taxon>Tracheophyta</taxon>
        <taxon>Spermatophyta</taxon>
        <taxon>Magnoliopsida</taxon>
        <taxon>eudicotyledons</taxon>
        <taxon>Gunneridae</taxon>
        <taxon>Pentapetalae</taxon>
        <taxon>Saxifragales</taxon>
        <taxon>Crassulaceae</taxon>
        <taxon>Kalanchoe</taxon>
    </lineage>
</organism>
<dbReference type="EnsemblPlants" id="Kaladp0029s0026.1.v1.1">
    <property type="protein sequence ID" value="Kaladp0029s0026.1.v1.1.CDS.1"/>
    <property type="gene ID" value="Kaladp0029s0026.v1.1"/>
</dbReference>
<dbReference type="Gramene" id="Kaladp0029s0026.1.v1.1">
    <property type="protein sequence ID" value="Kaladp0029s0026.1.v1.1.CDS.1"/>
    <property type="gene ID" value="Kaladp0029s0026.v1.1"/>
</dbReference>
<name>A0A7N0T9X7_KALFE</name>
<dbReference type="AlphaFoldDB" id="A0A7N0T9X7"/>
<evidence type="ECO:0000313" key="2">
    <source>
        <dbReference type="Proteomes" id="UP000594263"/>
    </source>
</evidence>
<sequence length="78" mass="8933">MSSQSPRLQTPAPGLPDPADLSCLSLSCLQSSVFHTTSQQPQAKLCPKRWLNTCGAEWRGDKRWRGFEFVRRERKRDT</sequence>
<protein>
    <submittedName>
        <fullName evidence="1">Uncharacterized protein</fullName>
    </submittedName>
</protein>
<dbReference type="Proteomes" id="UP000594263">
    <property type="component" value="Unplaced"/>
</dbReference>
<evidence type="ECO:0000313" key="1">
    <source>
        <dbReference type="EnsemblPlants" id="Kaladp0029s0026.1.v1.1.CDS.1"/>
    </source>
</evidence>
<accession>A0A7N0T9X7</accession>